<dbReference type="InterPro" id="IPR000182">
    <property type="entry name" value="GNAT_dom"/>
</dbReference>
<dbReference type="PROSITE" id="PS51186">
    <property type="entry name" value="GNAT"/>
    <property type="match status" value="1"/>
</dbReference>
<comment type="caution">
    <text evidence="2">The sequence shown here is derived from an EMBL/GenBank/DDBJ whole genome shotgun (WGS) entry which is preliminary data.</text>
</comment>
<dbReference type="CDD" id="cd04301">
    <property type="entry name" value="NAT_SF"/>
    <property type="match status" value="1"/>
</dbReference>
<dbReference type="OrthoDB" id="410198at2759"/>
<protein>
    <submittedName>
        <fullName evidence="2">YitI protein</fullName>
    </submittedName>
</protein>
<dbReference type="InterPro" id="IPR016181">
    <property type="entry name" value="Acyl_CoA_acyltransferase"/>
</dbReference>
<accession>A0A812WM36</accession>
<dbReference type="UniPathway" id="UPA00113">
    <property type="reaction ID" value="UER00529"/>
</dbReference>
<evidence type="ECO:0000313" key="2">
    <source>
        <dbReference type="EMBL" id="CAE7685552.1"/>
    </source>
</evidence>
<dbReference type="EMBL" id="CAJNIZ010044339">
    <property type="protein sequence ID" value="CAE7685552.1"/>
    <property type="molecule type" value="Genomic_DNA"/>
</dbReference>
<feature type="domain" description="N-acetyltransferase" evidence="1">
    <location>
        <begin position="4"/>
        <end position="144"/>
    </location>
</feature>
<reference evidence="2" key="1">
    <citation type="submission" date="2021-02" db="EMBL/GenBank/DDBJ databases">
        <authorList>
            <person name="Dougan E. K."/>
            <person name="Rhodes N."/>
            <person name="Thang M."/>
            <person name="Chan C."/>
        </authorList>
    </citation>
    <scope>NUCLEOTIDE SEQUENCE</scope>
</reference>
<evidence type="ECO:0000259" key="1">
    <source>
        <dbReference type="PROSITE" id="PS51186"/>
    </source>
</evidence>
<gene>
    <name evidence="2" type="primary">yitI</name>
    <name evidence="2" type="ORF">SPIL2461_LOCUS19168</name>
</gene>
<dbReference type="Gene3D" id="3.40.630.30">
    <property type="match status" value="1"/>
</dbReference>
<organism evidence="2 3">
    <name type="scientific">Symbiodinium pilosum</name>
    <name type="common">Dinoflagellate</name>
    <dbReference type="NCBI Taxonomy" id="2952"/>
    <lineage>
        <taxon>Eukaryota</taxon>
        <taxon>Sar</taxon>
        <taxon>Alveolata</taxon>
        <taxon>Dinophyceae</taxon>
        <taxon>Suessiales</taxon>
        <taxon>Symbiodiniaceae</taxon>
        <taxon>Symbiodinium</taxon>
    </lineage>
</organism>
<name>A0A812WM36_SYMPI</name>
<proteinExistence type="predicted"/>
<dbReference type="GO" id="GO:0016747">
    <property type="term" value="F:acyltransferase activity, transferring groups other than amino-acyl groups"/>
    <property type="evidence" value="ECO:0007669"/>
    <property type="project" value="InterPro"/>
</dbReference>
<dbReference type="SUPFAM" id="SSF55729">
    <property type="entry name" value="Acyl-CoA N-acyltransferases (Nat)"/>
    <property type="match status" value="1"/>
</dbReference>
<dbReference type="Proteomes" id="UP000649617">
    <property type="component" value="Unassembled WGS sequence"/>
</dbReference>
<dbReference type="AlphaFoldDB" id="A0A812WM36"/>
<sequence>MEDANQAEVVELGFEETYPLREAVLWPGRPDLAALDCDPHGKHWGMRRRGELVSVISVFVDGDGREAQFRKFATALECQGQGLGSILLKHVMDQAQQQGVHRLWCNARSNQAGFYEKRGMQPADGGATFLKNGVEYICMEMDLRDSP</sequence>
<keyword evidence="3" id="KW-1185">Reference proteome</keyword>
<dbReference type="Pfam" id="PF00583">
    <property type="entry name" value="Acetyltransf_1"/>
    <property type="match status" value="1"/>
</dbReference>
<dbReference type="GO" id="GO:0006048">
    <property type="term" value="P:UDP-N-acetylglucosamine biosynthetic process"/>
    <property type="evidence" value="ECO:0007669"/>
    <property type="project" value="UniProtKB-UniPathway"/>
</dbReference>
<evidence type="ECO:0000313" key="3">
    <source>
        <dbReference type="Proteomes" id="UP000649617"/>
    </source>
</evidence>